<evidence type="ECO:0000313" key="3">
    <source>
        <dbReference type="Proteomes" id="UP000008948"/>
    </source>
</evidence>
<keyword evidence="3" id="KW-1185">Reference proteome</keyword>
<dbReference type="Proteomes" id="UP000008948">
    <property type="component" value="Unassembled WGS sequence"/>
</dbReference>
<sequence>MLIYKYFSQYTKQYFSRNLISSAYFFLQPCIIKMRMTINLCKMAIMIYVEGFMREFHGISCVSCVSKELFVQFKLSIFMLRGIYLYYVVLCVMREFIHRKHKKSLPQFFEAGWNLKMFWNYLVF</sequence>
<keyword evidence="1" id="KW-0472">Membrane</keyword>
<gene>
    <name evidence="2" type="ORF">MEI_00158</name>
</gene>
<organism evidence="2 3">
    <name type="scientific">Bartonella vinsonii subsp. arupensis Pm136co</name>
    <dbReference type="NCBI Taxonomy" id="1094561"/>
    <lineage>
        <taxon>Bacteria</taxon>
        <taxon>Pseudomonadati</taxon>
        <taxon>Pseudomonadota</taxon>
        <taxon>Alphaproteobacteria</taxon>
        <taxon>Hyphomicrobiales</taxon>
        <taxon>Bartonellaceae</taxon>
        <taxon>Bartonella</taxon>
    </lineage>
</organism>
<feature type="transmembrane region" description="Helical" evidence="1">
    <location>
        <begin position="75"/>
        <end position="93"/>
    </location>
</feature>
<reference evidence="2 3" key="1">
    <citation type="submission" date="2012-03" db="EMBL/GenBank/DDBJ databases">
        <title>The Genome Sequence of Bartonella vinsonii subsp. arupensis str. Pm136co.</title>
        <authorList>
            <consortium name="The Broad Institute Genome Sequencing Platform"/>
            <consortium name="The Broad Institute Genome Sequencing Center for Infectious Disease"/>
            <person name="Feldgarden M."/>
            <person name="Kirby J."/>
            <person name="Kosoy M."/>
            <person name="Birtles R."/>
            <person name="Probert W.S."/>
            <person name="Chiaraviglio L."/>
            <person name="Young S.K."/>
            <person name="Zeng Q."/>
            <person name="Gargeya S."/>
            <person name="Fitzgerald M."/>
            <person name="Haas B."/>
            <person name="Abouelleil A."/>
            <person name="Alvarado L."/>
            <person name="Arachchi H.M."/>
            <person name="Berlin A."/>
            <person name="Chapman S.B."/>
            <person name="Gearin G."/>
            <person name="Goldberg J."/>
            <person name="Griggs A."/>
            <person name="Gujja S."/>
            <person name="Hansen M."/>
            <person name="Heiman D."/>
            <person name="Howarth C."/>
            <person name="Larimer J."/>
            <person name="Lui A."/>
            <person name="MacDonald P.J.P."/>
            <person name="McCowen C."/>
            <person name="Montmayeur A."/>
            <person name="Murphy C."/>
            <person name="Neiman D."/>
            <person name="Pearson M."/>
            <person name="Priest M."/>
            <person name="Roberts A."/>
            <person name="Saif S."/>
            <person name="Shea T."/>
            <person name="Sisk P."/>
            <person name="Stolte C."/>
            <person name="Sykes S."/>
            <person name="Wortman J."/>
            <person name="Nusbaum C."/>
            <person name="Birren B."/>
        </authorList>
    </citation>
    <scope>NUCLEOTIDE SEQUENCE [LARGE SCALE GENOMIC DNA]</scope>
    <source>
        <strain evidence="2 3">Pm136co</strain>
    </source>
</reference>
<keyword evidence="1" id="KW-1133">Transmembrane helix</keyword>
<evidence type="ECO:0000313" key="2">
    <source>
        <dbReference type="EMBL" id="EJF98991.1"/>
    </source>
</evidence>
<accession>A0ABN0GSI3</accession>
<proteinExistence type="predicted"/>
<comment type="caution">
    <text evidence="2">The sequence shown here is derived from an EMBL/GenBank/DDBJ whole genome shotgun (WGS) entry which is preliminary data.</text>
</comment>
<dbReference type="EMBL" id="AIMH01000001">
    <property type="protein sequence ID" value="EJF98991.1"/>
    <property type="molecule type" value="Genomic_DNA"/>
</dbReference>
<keyword evidence="1" id="KW-0812">Transmembrane</keyword>
<protein>
    <submittedName>
        <fullName evidence="2">Uncharacterized protein</fullName>
    </submittedName>
</protein>
<name>A0ABN0GSI3_BARVI</name>
<evidence type="ECO:0000256" key="1">
    <source>
        <dbReference type="SAM" id="Phobius"/>
    </source>
</evidence>